<dbReference type="AlphaFoldDB" id="A0A814BRM5"/>
<dbReference type="EMBL" id="CAJNOC010002446">
    <property type="protein sequence ID" value="CAF0933608.1"/>
    <property type="molecule type" value="Genomic_DNA"/>
</dbReference>
<reference evidence="2" key="1">
    <citation type="submission" date="2021-02" db="EMBL/GenBank/DDBJ databases">
        <authorList>
            <person name="Nowell W R."/>
        </authorList>
    </citation>
    <scope>NUCLEOTIDE SEQUENCE</scope>
    <source>
        <strain evidence="2">Ploen Becks lab</strain>
    </source>
</reference>
<keyword evidence="1" id="KW-0472">Membrane</keyword>
<evidence type="ECO:0000313" key="2">
    <source>
        <dbReference type="EMBL" id="CAF0933608.1"/>
    </source>
</evidence>
<accession>A0A814BRM5</accession>
<proteinExistence type="predicted"/>
<evidence type="ECO:0000313" key="3">
    <source>
        <dbReference type="Proteomes" id="UP000663879"/>
    </source>
</evidence>
<dbReference type="Proteomes" id="UP000663879">
    <property type="component" value="Unassembled WGS sequence"/>
</dbReference>
<name>A0A814BRM5_9BILA</name>
<feature type="transmembrane region" description="Helical" evidence="1">
    <location>
        <begin position="121"/>
        <end position="145"/>
    </location>
</feature>
<comment type="caution">
    <text evidence="2">The sequence shown here is derived from an EMBL/GenBank/DDBJ whole genome shotgun (WGS) entry which is preliminary data.</text>
</comment>
<keyword evidence="3" id="KW-1185">Reference proteome</keyword>
<evidence type="ECO:0000256" key="1">
    <source>
        <dbReference type="SAM" id="Phobius"/>
    </source>
</evidence>
<keyword evidence="1" id="KW-0812">Transmembrane</keyword>
<feature type="transmembrane region" description="Helical" evidence="1">
    <location>
        <begin position="7"/>
        <end position="27"/>
    </location>
</feature>
<sequence length="312" mass="36248">MNRKAKFAYFYIIIGLLIFLITFLIILNHYTNNDFLRQNELEQNQLNLTHHLIHQLKYSTSSKETNLYLKIYCNLKNSASENDDTENISSEVLDESFYLNIIKSKYFKNFLSYLLCSTEKVYFILVFTLCLFGFLLLIYGCVSFYKNDIKLLNRSVSGMSSNMTKSPSELCCIKSGLESPRYASERMCPFIYDELPAFMLNNNYTLMQNRTGARLGSYRTFDTTTLSRQNSRTTQNEFYDNCAFLNVPDSPILIKEKNISLSNLTPSFSTPRKTFKNINVKYDRLNKYSSILSDTGSFNSSNKNFKDVDNFV</sequence>
<keyword evidence="1" id="KW-1133">Transmembrane helix</keyword>
<protein>
    <submittedName>
        <fullName evidence="2">Uncharacterized protein</fullName>
    </submittedName>
</protein>
<organism evidence="2 3">
    <name type="scientific">Brachionus calyciflorus</name>
    <dbReference type="NCBI Taxonomy" id="104777"/>
    <lineage>
        <taxon>Eukaryota</taxon>
        <taxon>Metazoa</taxon>
        <taxon>Spiralia</taxon>
        <taxon>Gnathifera</taxon>
        <taxon>Rotifera</taxon>
        <taxon>Eurotatoria</taxon>
        <taxon>Monogononta</taxon>
        <taxon>Pseudotrocha</taxon>
        <taxon>Ploima</taxon>
        <taxon>Brachionidae</taxon>
        <taxon>Brachionus</taxon>
    </lineage>
</organism>
<gene>
    <name evidence="2" type="ORF">OXX778_LOCUS13043</name>
</gene>